<feature type="compositionally biased region" description="Low complexity" evidence="1">
    <location>
        <begin position="593"/>
        <end position="606"/>
    </location>
</feature>
<feature type="region of interest" description="Disordered" evidence="1">
    <location>
        <begin position="87"/>
        <end position="137"/>
    </location>
</feature>
<dbReference type="Proteomes" id="UP000000599">
    <property type="component" value="Chromosome E"/>
</dbReference>
<proteinExistence type="predicted"/>
<feature type="region of interest" description="Disordered" evidence="1">
    <location>
        <begin position="387"/>
        <end position="480"/>
    </location>
</feature>
<dbReference type="EMBL" id="CR382137">
    <property type="protein sequence ID" value="CAR65857.1"/>
    <property type="molecule type" value="Genomic_DNA"/>
</dbReference>
<dbReference type="HOGENOM" id="CLU_428252_0_0_1"/>
<evidence type="ECO:0000256" key="1">
    <source>
        <dbReference type="SAM" id="MobiDB-lite"/>
    </source>
</evidence>
<dbReference type="GeneID" id="8998800"/>
<feature type="compositionally biased region" description="Basic residues" evidence="1">
    <location>
        <begin position="676"/>
        <end position="691"/>
    </location>
</feature>
<feature type="compositionally biased region" description="Polar residues" evidence="1">
    <location>
        <begin position="548"/>
        <end position="585"/>
    </location>
</feature>
<feature type="region of interest" description="Disordered" evidence="1">
    <location>
        <begin position="511"/>
        <end position="606"/>
    </location>
</feature>
<evidence type="ECO:0000313" key="2">
    <source>
        <dbReference type="EMBL" id="CAR65857.1"/>
    </source>
</evidence>
<feature type="compositionally biased region" description="Polar residues" evidence="1">
    <location>
        <begin position="95"/>
        <end position="137"/>
    </location>
</feature>
<dbReference type="RefSeq" id="XP_002770515.1">
    <property type="nucleotide sequence ID" value="XM_002770469.1"/>
</dbReference>
<keyword evidence="3" id="KW-1185">Reference proteome</keyword>
<feature type="compositionally biased region" description="Polar residues" evidence="1">
    <location>
        <begin position="320"/>
        <end position="329"/>
    </location>
</feature>
<feature type="compositionally biased region" description="Low complexity" evidence="1">
    <location>
        <begin position="43"/>
        <end position="55"/>
    </location>
</feature>
<dbReference type="OMA" id="PANFYYD"/>
<reference evidence="2 3" key="1">
    <citation type="journal article" date="2004" name="Nature">
        <title>Genome evolution in yeasts.</title>
        <authorList>
            <consortium name="Genolevures"/>
            <person name="Dujon B."/>
            <person name="Sherman D."/>
            <person name="Fischer G."/>
            <person name="Durrens P."/>
            <person name="Casaregola S."/>
            <person name="Lafontaine I."/>
            <person name="de Montigny J."/>
            <person name="Marck C."/>
            <person name="Neuveglise C."/>
            <person name="Talla E."/>
            <person name="Goffard N."/>
            <person name="Frangeul L."/>
            <person name="Aigle M."/>
            <person name="Anthouard V."/>
            <person name="Babour A."/>
            <person name="Barbe V."/>
            <person name="Barnay S."/>
            <person name="Blanchin S."/>
            <person name="Beckerich J.M."/>
            <person name="Beyne E."/>
            <person name="Bleykasten C."/>
            <person name="Boisrame A."/>
            <person name="Boyer J."/>
            <person name="Cattolico L."/>
            <person name="Confanioleri F."/>
            <person name="de Daruvar A."/>
            <person name="Despons L."/>
            <person name="Fabre E."/>
            <person name="Fairhead C."/>
            <person name="Ferry-Dumazet H."/>
            <person name="Groppi A."/>
            <person name="Hantraye F."/>
            <person name="Hennequin C."/>
            <person name="Jauniaux N."/>
            <person name="Joyet P."/>
            <person name="Kachouri R."/>
            <person name="Kerrest A."/>
            <person name="Koszul R."/>
            <person name="Lemaire M."/>
            <person name="Lesur I."/>
            <person name="Ma L."/>
            <person name="Muller H."/>
            <person name="Nicaud J.M."/>
            <person name="Nikolski M."/>
            <person name="Oztas S."/>
            <person name="Ozier-Kalogeropoulos O."/>
            <person name="Pellenz S."/>
            <person name="Potier S."/>
            <person name="Richard G.F."/>
            <person name="Straub M.L."/>
            <person name="Suleau A."/>
            <person name="Swennene D."/>
            <person name="Tekaia F."/>
            <person name="Wesolowski-Louvel M."/>
            <person name="Westhof E."/>
            <person name="Wirth B."/>
            <person name="Zeniou-Meyer M."/>
            <person name="Zivanovic I."/>
            <person name="Bolotin-Fukuhara M."/>
            <person name="Thierry A."/>
            <person name="Bouchier C."/>
            <person name="Caudron B."/>
            <person name="Scarpelli C."/>
            <person name="Gaillardin C."/>
            <person name="Weissenbach J."/>
            <person name="Wincker P."/>
            <person name="Souciet J.L."/>
        </authorList>
    </citation>
    <scope>NUCLEOTIDE SEQUENCE [LARGE SCALE GENOMIC DNA]</scope>
    <source>
        <strain evidence="3">ATCC 36239 / CBS 767 / BCRC 21394 / JCM 1990 / NBRC 0083 / IGC 2968</strain>
    </source>
</reference>
<dbReference type="OrthoDB" id="3981301at2759"/>
<feature type="region of interest" description="Disordered" evidence="1">
    <location>
        <begin position="635"/>
        <end position="691"/>
    </location>
</feature>
<dbReference type="eggNOG" id="ENOG502RPUK">
    <property type="taxonomic scope" value="Eukaryota"/>
</dbReference>
<dbReference type="InParanoid" id="B5RU45"/>
<dbReference type="KEGG" id="dha:DEHA2E19712g"/>
<organism evidence="2 3">
    <name type="scientific">Debaryomyces hansenii (strain ATCC 36239 / CBS 767 / BCRC 21394 / JCM 1990 / NBRC 0083 / IGC 2968)</name>
    <name type="common">Yeast</name>
    <name type="synonym">Torulaspora hansenii</name>
    <dbReference type="NCBI Taxonomy" id="284592"/>
    <lineage>
        <taxon>Eukaryota</taxon>
        <taxon>Fungi</taxon>
        <taxon>Dikarya</taxon>
        <taxon>Ascomycota</taxon>
        <taxon>Saccharomycotina</taxon>
        <taxon>Pichiomycetes</taxon>
        <taxon>Debaryomycetaceae</taxon>
        <taxon>Debaryomyces</taxon>
    </lineage>
</organism>
<feature type="region of interest" description="Disordered" evidence="1">
    <location>
        <begin position="1"/>
        <end position="23"/>
    </location>
</feature>
<feature type="compositionally biased region" description="Low complexity" evidence="1">
    <location>
        <begin position="518"/>
        <end position="547"/>
    </location>
</feature>
<dbReference type="VEuPathDB" id="FungiDB:DEHA2E19712g"/>
<feature type="compositionally biased region" description="Basic and acidic residues" evidence="1">
    <location>
        <begin position="406"/>
        <end position="428"/>
    </location>
</feature>
<gene>
    <name evidence="2" type="ordered locus">DEHA2E19712g</name>
</gene>
<sequence length="691" mass="75738">MSSLPNPSHLALTPGRRHRHRRSAAISGDFDSVGLGLFSPTTYTNTHTSSTPNNTASDEKDYEYGKSGDDLDRHFNFNNEDDFCKKPTGDGFSFPNKTPDMSQNNQRSFTSFTSPPRRPNNYSLNSPIRLNHSRSASTSATPKTKFFLTEETNFNNENVPDAVIDLDEILKANTNMRDNNSPSIPIHKRTQSTPPELSGHDEFLASPFLKPASSPFISSPLSSINNPLFQQSIKEQTSDNEDINDIDEIDELEEMEVANDDNIDLMADHDEELFTNPQHTLEGLYSNSSANSSCSSLRSSKAIEKTLSNTSNNSGISSGRTDSLPQTKRSGAKANRYQSFYDQSFKVSNALKVSSSESINIVRSNSITIRIANTSANKEIRLLGHSSSLPSLKSNSSKRINPKPSRLGDTRVADRYGENRYNESRPIHFDNNNVPPPSSSPQVKNLAMAIAENKDETTKIPRTGENQLGLGKNNSTSPTSITSNYTSLSINGTTPSTEHSSLLSQQGVINKSDISPSKQTNQTNKTNLTTSDSVRSRTSTSNTSIVSDTNASNVSNKTTVTNDSNSTPPAIVVSSDQDSSPSTDATFEVNDEQIQSPPSSTTIPVSTISMSVNPYTPRLPSPKEEAFLRGIEIPSYKKSNDSSPKKSVHSRSKSSVVDEMVANIPNTHPSDNSSLKSKRRSSKIINWFKRR</sequence>
<evidence type="ECO:0000313" key="3">
    <source>
        <dbReference type="Proteomes" id="UP000000599"/>
    </source>
</evidence>
<dbReference type="AlphaFoldDB" id="B5RU45"/>
<accession>B5RU45</accession>
<feature type="compositionally biased region" description="Basic and acidic residues" evidence="1">
    <location>
        <begin position="57"/>
        <end position="67"/>
    </location>
</feature>
<protein>
    <submittedName>
        <fullName evidence="2">DEHA2E19712p</fullName>
    </submittedName>
</protein>
<feature type="region of interest" description="Disordered" evidence="1">
    <location>
        <begin position="175"/>
        <end position="196"/>
    </location>
</feature>
<feature type="compositionally biased region" description="Low complexity" evidence="1">
    <location>
        <begin position="387"/>
        <end position="397"/>
    </location>
</feature>
<feature type="compositionally biased region" description="Low complexity" evidence="1">
    <location>
        <begin position="308"/>
        <end position="319"/>
    </location>
</feature>
<feature type="region of interest" description="Disordered" evidence="1">
    <location>
        <begin position="308"/>
        <end position="331"/>
    </location>
</feature>
<name>B5RU45_DEBHA</name>
<feature type="region of interest" description="Disordered" evidence="1">
    <location>
        <begin position="43"/>
        <end position="67"/>
    </location>
</feature>